<dbReference type="InterPro" id="IPR002893">
    <property type="entry name" value="Znf_MYND"/>
</dbReference>
<keyword evidence="3" id="KW-0862">Zinc</keyword>
<keyword evidence="8" id="KW-1185">Reference proteome</keyword>
<evidence type="ECO:0000313" key="8">
    <source>
        <dbReference type="Proteomes" id="UP000623467"/>
    </source>
</evidence>
<dbReference type="Pfam" id="PF01753">
    <property type="entry name" value="zf-MYND"/>
    <property type="match status" value="1"/>
</dbReference>
<keyword evidence="1" id="KW-0479">Metal-binding</keyword>
<dbReference type="EMBL" id="JACAZH010000007">
    <property type="protein sequence ID" value="KAF7364455.1"/>
    <property type="molecule type" value="Genomic_DNA"/>
</dbReference>
<organism evidence="7 8">
    <name type="scientific">Mycena sanguinolenta</name>
    <dbReference type="NCBI Taxonomy" id="230812"/>
    <lineage>
        <taxon>Eukaryota</taxon>
        <taxon>Fungi</taxon>
        <taxon>Dikarya</taxon>
        <taxon>Basidiomycota</taxon>
        <taxon>Agaricomycotina</taxon>
        <taxon>Agaricomycetes</taxon>
        <taxon>Agaricomycetidae</taxon>
        <taxon>Agaricales</taxon>
        <taxon>Marasmiineae</taxon>
        <taxon>Mycenaceae</taxon>
        <taxon>Mycena</taxon>
    </lineage>
</organism>
<feature type="region of interest" description="Disordered" evidence="5">
    <location>
        <begin position="48"/>
        <end position="75"/>
    </location>
</feature>
<dbReference type="Gene3D" id="6.10.140.2220">
    <property type="match status" value="1"/>
</dbReference>
<evidence type="ECO:0000256" key="3">
    <source>
        <dbReference type="ARBA" id="ARBA00022833"/>
    </source>
</evidence>
<evidence type="ECO:0000256" key="5">
    <source>
        <dbReference type="SAM" id="MobiDB-lite"/>
    </source>
</evidence>
<gene>
    <name evidence="7" type="ORF">MSAN_01106700</name>
</gene>
<evidence type="ECO:0000256" key="4">
    <source>
        <dbReference type="PROSITE-ProRule" id="PRU00134"/>
    </source>
</evidence>
<reference evidence="7" key="1">
    <citation type="submission" date="2020-05" db="EMBL/GenBank/DDBJ databases">
        <title>Mycena genomes resolve the evolution of fungal bioluminescence.</title>
        <authorList>
            <person name="Tsai I.J."/>
        </authorList>
    </citation>
    <scope>NUCLEOTIDE SEQUENCE</scope>
    <source>
        <strain evidence="7">160909Yilan</strain>
    </source>
</reference>
<name>A0A8H6YNP1_9AGAR</name>
<feature type="compositionally biased region" description="Polar residues" evidence="5">
    <location>
        <begin position="50"/>
        <end position="59"/>
    </location>
</feature>
<dbReference type="Proteomes" id="UP000623467">
    <property type="component" value="Unassembled WGS sequence"/>
</dbReference>
<evidence type="ECO:0000259" key="6">
    <source>
        <dbReference type="PROSITE" id="PS50865"/>
    </source>
</evidence>
<proteinExistence type="predicted"/>
<evidence type="ECO:0000256" key="1">
    <source>
        <dbReference type="ARBA" id="ARBA00022723"/>
    </source>
</evidence>
<feature type="domain" description="MYND-type" evidence="6">
    <location>
        <begin position="403"/>
        <end position="442"/>
    </location>
</feature>
<protein>
    <submittedName>
        <fullName evidence="7">MYND-type domain-containing protein</fullName>
    </submittedName>
</protein>
<comment type="caution">
    <text evidence="7">The sequence shown here is derived from an EMBL/GenBank/DDBJ whole genome shotgun (WGS) entry which is preliminary data.</text>
</comment>
<dbReference type="SUPFAM" id="SSF144232">
    <property type="entry name" value="HIT/MYND zinc finger-like"/>
    <property type="match status" value="1"/>
</dbReference>
<sequence length="612" mass="68750">MHPAVDIKNLKRLPGPHARVALAACKENSSLEDLRRVASLLDKAPRLTEDSLSAGTPSRSRSRTNPHSRRPGIAPSRHYISRSLCIAFAGDVVPLVDYTVVSPRVGIYSMASSLAMGSLHARTPGISSHFNRVAEYHALITSTHGFRFFIGKAWAVLPQLKSSPDRFDLCVKSVALTLWEVDFTDPVHFMELVDGAGGEMGDLARLSVELLDLAVGELSELCLNSLATLIMEDEDKGPDLDPSLRENFLEALRQHDFLPSLLAGMEAFVDTASADSESMELWFDVLERVLYTPHTYRWFPAIIRAGLLRTMARASLRFPGDLDERIRYLLTDLLPEGMVYYHVVTAIDEVLDSLREVCHCKEFEALEIFHSWRIFLALAEIRVELVQELADADALKACDNVECRELKERSQYRRCSGCKSLYYCSQECQIADWRHGGHRKHCGPNTMLSLGESQNCTLGFRERRFMRAVVQDDYRQEVESIYQQQTELLAADPDALLLTLFDYTYLPVEITAHSVADSPITDTLNKMGAEWADLVSRAERSHGRMQLHGVLVPDGIDTRLWVIPLRTSSSQVYDAVRELALDLPADYNDEDLEDGINAILDEADDSDLVEIH</sequence>
<evidence type="ECO:0000256" key="2">
    <source>
        <dbReference type="ARBA" id="ARBA00022771"/>
    </source>
</evidence>
<feature type="compositionally biased region" description="Basic residues" evidence="5">
    <location>
        <begin position="60"/>
        <end position="70"/>
    </location>
</feature>
<accession>A0A8H6YNP1</accession>
<dbReference type="OrthoDB" id="2915092at2759"/>
<evidence type="ECO:0000313" key="7">
    <source>
        <dbReference type="EMBL" id="KAF7364455.1"/>
    </source>
</evidence>
<keyword evidence="2 4" id="KW-0863">Zinc-finger</keyword>
<dbReference type="GO" id="GO:0008270">
    <property type="term" value="F:zinc ion binding"/>
    <property type="evidence" value="ECO:0007669"/>
    <property type="project" value="UniProtKB-KW"/>
</dbReference>
<dbReference type="PROSITE" id="PS50865">
    <property type="entry name" value="ZF_MYND_2"/>
    <property type="match status" value="1"/>
</dbReference>
<dbReference type="AlphaFoldDB" id="A0A8H6YNP1"/>